<dbReference type="AlphaFoldDB" id="A0A3R6BBN6"/>
<proteinExistence type="predicted"/>
<keyword evidence="1" id="KW-1277">Toxin-antitoxin system</keyword>
<evidence type="ECO:0000256" key="1">
    <source>
        <dbReference type="ARBA" id="ARBA00022649"/>
    </source>
</evidence>
<dbReference type="Proteomes" id="UP000285604">
    <property type="component" value="Unassembled WGS sequence"/>
</dbReference>
<protein>
    <recommendedName>
        <fullName evidence="4">Type II toxin-antitoxin system RelE/ParE family toxin</fullName>
    </recommendedName>
</protein>
<dbReference type="InterPro" id="IPR007712">
    <property type="entry name" value="RelE/ParE_toxin"/>
</dbReference>
<evidence type="ECO:0000313" key="2">
    <source>
        <dbReference type="EMBL" id="RGX88825.1"/>
    </source>
</evidence>
<dbReference type="Gene3D" id="3.30.2310.20">
    <property type="entry name" value="RelE-like"/>
    <property type="match status" value="1"/>
</dbReference>
<dbReference type="EMBL" id="QSCI01000133">
    <property type="protein sequence ID" value="RGX88825.1"/>
    <property type="molecule type" value="Genomic_DNA"/>
</dbReference>
<dbReference type="Pfam" id="PF05016">
    <property type="entry name" value="ParE_toxin"/>
    <property type="match status" value="1"/>
</dbReference>
<organism evidence="2 3">
    <name type="scientific">Segatella copri</name>
    <dbReference type="NCBI Taxonomy" id="165179"/>
    <lineage>
        <taxon>Bacteria</taxon>
        <taxon>Pseudomonadati</taxon>
        <taxon>Bacteroidota</taxon>
        <taxon>Bacteroidia</taxon>
        <taxon>Bacteroidales</taxon>
        <taxon>Prevotellaceae</taxon>
        <taxon>Segatella</taxon>
    </lineage>
</organism>
<evidence type="ECO:0000313" key="3">
    <source>
        <dbReference type="Proteomes" id="UP000285604"/>
    </source>
</evidence>
<dbReference type="RefSeq" id="WP_119230153.1">
    <property type="nucleotide sequence ID" value="NZ_JAHRGK010000007.1"/>
</dbReference>
<comment type="caution">
    <text evidence="2">The sequence shown here is derived from an EMBL/GenBank/DDBJ whole genome shotgun (WGS) entry which is preliminary data.</text>
</comment>
<reference evidence="2 3" key="1">
    <citation type="submission" date="2018-08" db="EMBL/GenBank/DDBJ databases">
        <title>A genome reference for cultivated species of the human gut microbiota.</title>
        <authorList>
            <person name="Zou Y."/>
            <person name="Xue W."/>
            <person name="Luo G."/>
        </authorList>
    </citation>
    <scope>NUCLEOTIDE SEQUENCE [LARGE SCALE GENOMIC DNA]</scope>
    <source>
        <strain evidence="2 3">OF03-3</strain>
    </source>
</reference>
<sequence>MASIRLTLYFKKELKTVIDYGLVEFGKTTVKRFHNEYKDIKHRLMLHPLSSPREPLLKRFHRPYHSAIIKENWKIIYRYDEANDLVIFVDLWDMRRSPRYLIRQFKRKL</sequence>
<evidence type="ECO:0008006" key="4">
    <source>
        <dbReference type="Google" id="ProtNLM"/>
    </source>
</evidence>
<gene>
    <name evidence="2" type="ORF">DXA63_15655</name>
</gene>
<accession>A0A3R6BBN6</accession>
<dbReference type="InterPro" id="IPR035093">
    <property type="entry name" value="RelE/ParE_toxin_dom_sf"/>
</dbReference>
<name>A0A3R6BBN6_9BACT</name>